<evidence type="ECO:0000256" key="2">
    <source>
        <dbReference type="ARBA" id="ARBA00022603"/>
    </source>
</evidence>
<reference evidence="10 11" key="1">
    <citation type="submission" date="2024-03" db="EMBL/GenBank/DDBJ databases">
        <title>Phenotype and Genome Characterization of a Sulfate-Reducing Bacterium Pseudodesulfovibrio sp. strain 5S69, isolated from Petroleum Reservoir in Tatarstan (Russia).</title>
        <authorList>
            <person name="Bidzhieva S.K."/>
            <person name="Kadnikov V."/>
            <person name="Tourova T.P."/>
            <person name="Samigullina S.R."/>
            <person name="Sokolova D.S."/>
            <person name="Poltaraus A.B."/>
            <person name="Avtukh A.N."/>
            <person name="Tereshina V.M."/>
            <person name="Mardanov A.V."/>
            <person name="Nazina T.N."/>
        </authorList>
    </citation>
    <scope>NUCLEOTIDE SEQUENCE [LARGE SCALE GENOMIC DNA]</scope>
    <source>
        <strain evidence="10 11">5S69</strain>
    </source>
</reference>
<evidence type="ECO:0000256" key="4">
    <source>
        <dbReference type="ARBA" id="ARBA00047942"/>
    </source>
</evidence>
<evidence type="ECO:0000256" key="3">
    <source>
        <dbReference type="ARBA" id="ARBA00022679"/>
    </source>
</evidence>
<dbReference type="InterPro" id="IPR046820">
    <property type="entry name" value="MmeI_TRD"/>
</dbReference>
<dbReference type="SUPFAM" id="SSF53335">
    <property type="entry name" value="S-adenosyl-L-methionine-dependent methyltransferases"/>
    <property type="match status" value="1"/>
</dbReference>
<evidence type="ECO:0000256" key="1">
    <source>
        <dbReference type="ARBA" id="ARBA00011900"/>
    </source>
</evidence>
<organism evidence="10 11">
    <name type="scientific">Pseudodesulfovibrio methanolicus</name>
    <dbReference type="NCBI Taxonomy" id="3126690"/>
    <lineage>
        <taxon>Bacteria</taxon>
        <taxon>Pseudomonadati</taxon>
        <taxon>Thermodesulfobacteriota</taxon>
        <taxon>Desulfovibrionia</taxon>
        <taxon>Desulfovibrionales</taxon>
        <taxon>Desulfovibrionaceae</taxon>
    </lineage>
</organism>
<dbReference type="GO" id="GO:0008168">
    <property type="term" value="F:methyltransferase activity"/>
    <property type="evidence" value="ECO:0007669"/>
    <property type="project" value="UniProtKB-KW"/>
</dbReference>
<dbReference type="Pfam" id="PF20473">
    <property type="entry name" value="MmeI_Mtase"/>
    <property type="match status" value="1"/>
</dbReference>
<dbReference type="Proteomes" id="UP001385389">
    <property type="component" value="Chromosome"/>
</dbReference>
<dbReference type="EMBL" id="CP146609">
    <property type="protein sequence ID" value="WWX23629.1"/>
    <property type="molecule type" value="Genomic_DNA"/>
</dbReference>
<dbReference type="InterPro" id="IPR046817">
    <property type="entry name" value="MmeI_N"/>
</dbReference>
<evidence type="ECO:0000259" key="6">
    <source>
        <dbReference type="Pfam" id="PF20465"/>
    </source>
</evidence>
<feature type="domain" description="MmeI-like target recognition" evidence="7">
    <location>
        <begin position="629"/>
        <end position="838"/>
    </location>
</feature>
<accession>A0ABZ2J1U0</accession>
<dbReference type="InterPro" id="IPR050953">
    <property type="entry name" value="N4_N6_ade-DNA_methylase"/>
</dbReference>
<dbReference type="Pfam" id="PF20464">
    <property type="entry name" value="MmeI_N"/>
    <property type="match status" value="1"/>
</dbReference>
<feature type="domain" description="MmeI-like DNA-methyltransferase" evidence="9">
    <location>
        <begin position="343"/>
        <end position="590"/>
    </location>
</feature>
<dbReference type="PANTHER" id="PTHR33841:SF1">
    <property type="entry name" value="DNA METHYLTRANSFERASE A"/>
    <property type="match status" value="1"/>
</dbReference>
<dbReference type="PANTHER" id="PTHR33841">
    <property type="entry name" value="DNA METHYLTRANSFERASE YEEA-RELATED"/>
    <property type="match status" value="1"/>
</dbReference>
<feature type="domain" description="MmeI-like helicase spacer" evidence="6">
    <location>
        <begin position="182"/>
        <end position="258"/>
    </location>
</feature>
<gene>
    <name evidence="10" type="ORF">V8V93_05350</name>
</gene>
<evidence type="ECO:0000259" key="5">
    <source>
        <dbReference type="Pfam" id="PF20464"/>
    </source>
</evidence>
<name>A0ABZ2J1U0_9BACT</name>
<dbReference type="InterPro" id="IPR029063">
    <property type="entry name" value="SAM-dependent_MTases_sf"/>
</dbReference>
<sequence>MHTSWKEVEKRAVEFSKTWEGAFYEKGECQTFYNDFFEVFGIKRRSVARFEEHVRRIDNRSGFIDLLWPKRLIVEHKSRGGSLEDAADQAGDYFDALAEEVKPRYQLVCDFQRFSLIDRDTGGKVEFDLPDLHKNLRSFSFMLGLQAPKHRVSKHLNVQAAQCIGKIQDALSKAEYAKRDQEILLTRIVFCLFADNTGIFQPRGVFVDYIESRSKPDGSDLGMLLAFLFQVLDTPLASRQRGLDPELTEFPFINGGMFSERITIPTLSREVRDSLLDACEFDWSEVSPAIFGSLYQAVLSNEQCGDLAAFATSEKNIKKVIDELFLNDLQQEFKKMSLHGVSREESLFTFLSKLVGMTFFDPACGCGNFLAVAYRELRRLELAVLLELNRLGKLQVESKVSQLDVDQFYGIEVNSYSARIASTAMWMTDHIANNELSQSLGVDFIRVPLVKKPHIAIADALSVNWESIIPIVSCSYLFSNPPYKGSKKQSREERVKVREIADLGGAGGTLDYACGWILKAADYARGGVGVGLVTTNSVVQGEQVAQLWPLLFEKYSLELNFAHQTFQWSTESRGRRARVQVVVIGLVPKSRNHLSCRLFQYATAESDPTLVECNKISPYLIVGDELNSPYVTVKKVNNPINGLPKLRTGTKPIDGGYYILDSEERRVLIDREPLAKQYIRPFVGTTEFLEGIERYILVLQDASAKDVKSMRTVKSLIERVVKYRKAEIMNKSGTRKLKAVNELYSRPTAFHITTLPECPFLVLPEVTSENRHYLPIGWLEPPVIPSNLVKIGEDATLEQFALLTSAMHLAWLQGVGGHLEGRNRYSIGIVYNNFPIPDKYDSEKLQKLAKSVLKARDEEAGRGGTLEMMYDVLSMPSKLRAAHAALDNEVDKLYLGKVAKNDHERLVNLLNRYSEMI</sequence>
<dbReference type="InterPro" id="IPR046816">
    <property type="entry name" value="MmeI_Mtase"/>
</dbReference>
<evidence type="ECO:0000313" key="10">
    <source>
        <dbReference type="EMBL" id="WWX23629.1"/>
    </source>
</evidence>
<dbReference type="InterPro" id="IPR046818">
    <property type="entry name" value="MmeI_C"/>
</dbReference>
<protein>
    <recommendedName>
        <fullName evidence="1">site-specific DNA-methyltransferase (adenine-specific)</fullName>
        <ecNumber evidence="1">2.1.1.72</ecNumber>
    </recommendedName>
</protein>
<keyword evidence="2 10" id="KW-0489">Methyltransferase</keyword>
<dbReference type="RefSeq" id="WP_338669326.1">
    <property type="nucleotide sequence ID" value="NZ_CP146609.1"/>
</dbReference>
<dbReference type="EC" id="2.1.1.72" evidence="1"/>
<comment type="catalytic activity">
    <reaction evidence="4">
        <text>a 2'-deoxyadenosine in DNA + S-adenosyl-L-methionine = an N(6)-methyl-2'-deoxyadenosine in DNA + S-adenosyl-L-homocysteine + H(+)</text>
        <dbReference type="Rhea" id="RHEA:15197"/>
        <dbReference type="Rhea" id="RHEA-COMP:12418"/>
        <dbReference type="Rhea" id="RHEA-COMP:12419"/>
        <dbReference type="ChEBI" id="CHEBI:15378"/>
        <dbReference type="ChEBI" id="CHEBI:57856"/>
        <dbReference type="ChEBI" id="CHEBI:59789"/>
        <dbReference type="ChEBI" id="CHEBI:90615"/>
        <dbReference type="ChEBI" id="CHEBI:90616"/>
        <dbReference type="EC" id="2.1.1.72"/>
    </reaction>
</comment>
<dbReference type="Pfam" id="PF20467">
    <property type="entry name" value="MmeI_C"/>
    <property type="match status" value="1"/>
</dbReference>
<keyword evidence="11" id="KW-1185">Reference proteome</keyword>
<evidence type="ECO:0000259" key="7">
    <source>
        <dbReference type="Pfam" id="PF20466"/>
    </source>
</evidence>
<keyword evidence="3" id="KW-0808">Transferase</keyword>
<feature type="domain" description="MmeI-like C-terminal" evidence="8">
    <location>
        <begin position="842"/>
        <end position="916"/>
    </location>
</feature>
<dbReference type="Pfam" id="PF20466">
    <property type="entry name" value="MmeI_TRD"/>
    <property type="match status" value="1"/>
</dbReference>
<dbReference type="GO" id="GO:0032259">
    <property type="term" value="P:methylation"/>
    <property type="evidence" value="ECO:0007669"/>
    <property type="project" value="UniProtKB-KW"/>
</dbReference>
<dbReference type="Gene3D" id="3.40.50.150">
    <property type="entry name" value="Vaccinia Virus protein VP39"/>
    <property type="match status" value="1"/>
</dbReference>
<feature type="domain" description="MmeI-like N-terminal" evidence="5">
    <location>
        <begin position="11"/>
        <end position="173"/>
    </location>
</feature>
<evidence type="ECO:0000313" key="11">
    <source>
        <dbReference type="Proteomes" id="UP001385389"/>
    </source>
</evidence>
<dbReference type="InterPro" id="IPR046819">
    <property type="entry name" value="MmeI_hel"/>
</dbReference>
<evidence type="ECO:0000259" key="8">
    <source>
        <dbReference type="Pfam" id="PF20467"/>
    </source>
</evidence>
<evidence type="ECO:0000259" key="9">
    <source>
        <dbReference type="Pfam" id="PF20473"/>
    </source>
</evidence>
<dbReference type="Pfam" id="PF20465">
    <property type="entry name" value="MmeI_hel"/>
    <property type="match status" value="1"/>
</dbReference>
<proteinExistence type="predicted"/>